<dbReference type="Proteomes" id="UP001233271">
    <property type="component" value="Chromosome 7b"/>
</dbReference>
<dbReference type="AlphaFoldDB" id="A0AA48QYZ4"/>
<dbReference type="GeneID" id="85498718"/>
<sequence>MPYAYEHIPGLFELTTWDEDINAGFGLRSSGWHEFRKHIDELQRSCAENEQIKVMYTARHGEAEHNILYLRYGMPDTDEVQLRYPIIDPVLTPAGREQATNLAHVFRRESSMGMPLPTRWYTSPMRRPGETVGLTWGWLYGRGENDLHAEGILRRSSDLSHGVRAEVVEEIREHLHVHHCDERLGKSELMKMFPAFVWPDSMPDKDTVWHPTGRETEDEMVARAGEGLRIIMDSARDDVYISMTAHSGVLRALYKNLGVPPRRLNTGEMNVLVLRVSKV</sequence>
<dbReference type="Gene3D" id="3.40.50.1240">
    <property type="entry name" value="Phosphoglycerate mutase-like"/>
    <property type="match status" value="1"/>
</dbReference>
<evidence type="ECO:0000313" key="2">
    <source>
        <dbReference type="Proteomes" id="UP001233271"/>
    </source>
</evidence>
<dbReference type="EMBL" id="AP028219">
    <property type="protein sequence ID" value="BEI94848.1"/>
    <property type="molecule type" value="Genomic_DNA"/>
</dbReference>
<dbReference type="KEGG" id="ccac:CcaHIS019_0704290"/>
<dbReference type="InterPro" id="IPR029033">
    <property type="entry name" value="His_PPase_superfam"/>
</dbReference>
<dbReference type="RefSeq" id="XP_060460113.1">
    <property type="nucleotide sequence ID" value="XM_060603861.1"/>
</dbReference>
<dbReference type="PANTHER" id="PTHR48100">
    <property type="entry name" value="BROAD-SPECIFICITY PHOSPHATASE YOR283W-RELATED"/>
    <property type="match status" value="1"/>
</dbReference>
<dbReference type="CDD" id="cd07067">
    <property type="entry name" value="HP_PGM_like"/>
    <property type="match status" value="1"/>
</dbReference>
<evidence type="ECO:0008006" key="3">
    <source>
        <dbReference type="Google" id="ProtNLM"/>
    </source>
</evidence>
<dbReference type="GO" id="GO:0016791">
    <property type="term" value="F:phosphatase activity"/>
    <property type="evidence" value="ECO:0007669"/>
    <property type="project" value="TreeGrafter"/>
</dbReference>
<dbReference type="SMART" id="SM00855">
    <property type="entry name" value="PGAM"/>
    <property type="match status" value="1"/>
</dbReference>
<organism evidence="1 2">
    <name type="scientific">Cutaneotrichosporon cavernicola</name>
    <dbReference type="NCBI Taxonomy" id="279322"/>
    <lineage>
        <taxon>Eukaryota</taxon>
        <taxon>Fungi</taxon>
        <taxon>Dikarya</taxon>
        <taxon>Basidiomycota</taxon>
        <taxon>Agaricomycotina</taxon>
        <taxon>Tremellomycetes</taxon>
        <taxon>Trichosporonales</taxon>
        <taxon>Trichosporonaceae</taxon>
        <taxon>Cutaneotrichosporon</taxon>
    </lineage>
</organism>
<dbReference type="InterPro" id="IPR013078">
    <property type="entry name" value="His_Pase_superF_clade-1"/>
</dbReference>
<dbReference type="PANTHER" id="PTHR48100:SF1">
    <property type="entry name" value="HISTIDINE PHOSPHATASE FAMILY PROTEIN-RELATED"/>
    <property type="match status" value="1"/>
</dbReference>
<protein>
    <recommendedName>
        <fullName evidence="3">Phosphoglycerate mutase-like protein</fullName>
    </recommendedName>
</protein>
<gene>
    <name evidence="1" type="ORF">CcaverHIS019_0704290</name>
</gene>
<evidence type="ECO:0000313" key="1">
    <source>
        <dbReference type="EMBL" id="BEI94848.1"/>
    </source>
</evidence>
<accession>A0AA48QYZ4</accession>
<dbReference type="SUPFAM" id="SSF53254">
    <property type="entry name" value="Phosphoglycerate mutase-like"/>
    <property type="match status" value="1"/>
</dbReference>
<dbReference type="InterPro" id="IPR050275">
    <property type="entry name" value="PGM_Phosphatase"/>
</dbReference>
<dbReference type="GO" id="GO:0005737">
    <property type="term" value="C:cytoplasm"/>
    <property type="evidence" value="ECO:0007669"/>
    <property type="project" value="TreeGrafter"/>
</dbReference>
<proteinExistence type="predicted"/>
<reference evidence="1" key="1">
    <citation type="journal article" date="2023" name="BMC Genomics">
        <title>Chromosome-level genome assemblies of Cutaneotrichosporon spp. (Trichosporonales, Basidiomycota) reveal imbalanced evolution between nucleotide sequences and chromosome synteny.</title>
        <authorList>
            <person name="Kobayashi Y."/>
            <person name="Kayamori A."/>
            <person name="Aoki K."/>
            <person name="Shiwa Y."/>
            <person name="Matsutani M."/>
            <person name="Fujita N."/>
            <person name="Sugita T."/>
            <person name="Iwasaki W."/>
            <person name="Tanaka N."/>
            <person name="Takashima M."/>
        </authorList>
    </citation>
    <scope>NUCLEOTIDE SEQUENCE</scope>
    <source>
        <strain evidence="1">HIS019</strain>
    </source>
</reference>
<keyword evidence="2" id="KW-1185">Reference proteome</keyword>
<name>A0AA48QYZ4_9TREE</name>